<name>A0A2M8KF52_9BACT</name>
<evidence type="ECO:0000313" key="6">
    <source>
        <dbReference type="EMBL" id="PJE58546.1"/>
    </source>
</evidence>
<dbReference type="SFLD" id="SFLDS00029">
    <property type="entry name" value="Radical_SAM"/>
    <property type="match status" value="1"/>
</dbReference>
<gene>
    <name evidence="6" type="ORF">COU81_00185</name>
</gene>
<proteinExistence type="predicted"/>
<keyword evidence="4" id="KW-0411">Iron-sulfur</keyword>
<dbReference type="InterPro" id="IPR007197">
    <property type="entry name" value="rSAM"/>
</dbReference>
<dbReference type="CDD" id="cd21109">
    <property type="entry name" value="SPASM"/>
    <property type="match status" value="1"/>
</dbReference>
<dbReference type="GO" id="GO:0046872">
    <property type="term" value="F:metal ion binding"/>
    <property type="evidence" value="ECO:0007669"/>
    <property type="project" value="UniProtKB-KW"/>
</dbReference>
<evidence type="ECO:0000256" key="3">
    <source>
        <dbReference type="ARBA" id="ARBA00023004"/>
    </source>
</evidence>
<evidence type="ECO:0000256" key="1">
    <source>
        <dbReference type="ARBA" id="ARBA00022691"/>
    </source>
</evidence>
<evidence type="ECO:0000256" key="2">
    <source>
        <dbReference type="ARBA" id="ARBA00022723"/>
    </source>
</evidence>
<dbReference type="PANTHER" id="PTHR11228">
    <property type="entry name" value="RADICAL SAM DOMAIN PROTEIN"/>
    <property type="match status" value="1"/>
</dbReference>
<comment type="caution">
    <text evidence="6">The sequence shown here is derived from an EMBL/GenBank/DDBJ whole genome shotgun (WGS) entry which is preliminary data.</text>
</comment>
<dbReference type="PROSITE" id="PS51918">
    <property type="entry name" value="RADICAL_SAM"/>
    <property type="match status" value="1"/>
</dbReference>
<dbReference type="InterPro" id="IPR050377">
    <property type="entry name" value="Radical_SAM_PqqE_MftC-like"/>
</dbReference>
<evidence type="ECO:0000259" key="5">
    <source>
        <dbReference type="PROSITE" id="PS51918"/>
    </source>
</evidence>
<dbReference type="InterPro" id="IPR058240">
    <property type="entry name" value="rSAM_sf"/>
</dbReference>
<dbReference type="PANTHER" id="PTHR11228:SF7">
    <property type="entry name" value="PQQA PEPTIDE CYCLASE"/>
    <property type="match status" value="1"/>
</dbReference>
<sequence length="343" mass="39288">MKNLFKKILNKLRLEFSYFTGHNFYTLDYVSLITTFRCNFKCRTCDIWKKQNFDELDISQWRKITTKLKTELPTNTFIEISGGEALIQTELIIDLIKNLTNYFETVVLNTNGSIISENIIAKLKSAGLNKIKLSLYSLDSETHNFLRGTDIAYSSAIGAIDTITKSGIDLEVGVLITKQNISQIPELINYFNKFERVSIVIQMLDEIIESLDSKNKSINNLEQNLWPNNDAVNKFFNWLGVHMKNIKNSSANLEAIKNYYLNPKSVLAYRCFSGQRNLVIYPNGDVALCFKRPVIGNLIRENLNYILNKKAISERKAIGQCQKYCRIIGCNFSRGLVEVIKGK</sequence>
<dbReference type="Gene3D" id="3.20.20.70">
    <property type="entry name" value="Aldolase class I"/>
    <property type="match status" value="1"/>
</dbReference>
<dbReference type="GO" id="GO:0003824">
    <property type="term" value="F:catalytic activity"/>
    <property type="evidence" value="ECO:0007669"/>
    <property type="project" value="InterPro"/>
</dbReference>
<dbReference type="EMBL" id="PFDW01000005">
    <property type="protein sequence ID" value="PJE58546.1"/>
    <property type="molecule type" value="Genomic_DNA"/>
</dbReference>
<dbReference type="Proteomes" id="UP000231450">
    <property type="component" value="Unassembled WGS sequence"/>
</dbReference>
<dbReference type="InterPro" id="IPR013785">
    <property type="entry name" value="Aldolase_TIM"/>
</dbReference>
<keyword evidence="1" id="KW-0949">S-adenosyl-L-methionine</keyword>
<keyword evidence="3" id="KW-0408">Iron</keyword>
<dbReference type="Pfam" id="PF13186">
    <property type="entry name" value="SPASM"/>
    <property type="match status" value="1"/>
</dbReference>
<dbReference type="CDD" id="cd01335">
    <property type="entry name" value="Radical_SAM"/>
    <property type="match status" value="1"/>
</dbReference>
<accession>A0A2M8KF52</accession>
<evidence type="ECO:0000313" key="7">
    <source>
        <dbReference type="Proteomes" id="UP000231450"/>
    </source>
</evidence>
<keyword evidence="2" id="KW-0479">Metal-binding</keyword>
<evidence type="ECO:0000256" key="4">
    <source>
        <dbReference type="ARBA" id="ARBA00023014"/>
    </source>
</evidence>
<dbReference type="SUPFAM" id="SSF102114">
    <property type="entry name" value="Radical SAM enzymes"/>
    <property type="match status" value="1"/>
</dbReference>
<dbReference type="Pfam" id="PF04055">
    <property type="entry name" value="Radical_SAM"/>
    <property type="match status" value="1"/>
</dbReference>
<feature type="domain" description="Radical SAM core" evidence="5">
    <location>
        <begin position="22"/>
        <end position="248"/>
    </location>
</feature>
<dbReference type="AlphaFoldDB" id="A0A2M8KF52"/>
<protein>
    <recommendedName>
        <fullName evidence="5">Radical SAM core domain-containing protein</fullName>
    </recommendedName>
</protein>
<dbReference type="InterPro" id="IPR023885">
    <property type="entry name" value="4Fe4S-binding_SPASM_dom"/>
</dbReference>
<dbReference type="SFLD" id="SFLDG01067">
    <property type="entry name" value="SPASM/twitch_domain_containing"/>
    <property type="match status" value="1"/>
</dbReference>
<organism evidence="6 7">
    <name type="scientific">Candidatus Portnoybacteria bacterium CG10_big_fil_rev_8_21_14_0_10_36_7</name>
    <dbReference type="NCBI Taxonomy" id="1974812"/>
    <lineage>
        <taxon>Bacteria</taxon>
        <taxon>Candidatus Portnoyibacteriota</taxon>
    </lineage>
</organism>
<dbReference type="GO" id="GO:0051536">
    <property type="term" value="F:iron-sulfur cluster binding"/>
    <property type="evidence" value="ECO:0007669"/>
    <property type="project" value="UniProtKB-KW"/>
</dbReference>
<reference evidence="7" key="1">
    <citation type="submission" date="2017-09" db="EMBL/GenBank/DDBJ databases">
        <title>Depth-based differentiation of microbial function through sediment-hosted aquifers and enrichment of novel symbionts in the deep terrestrial subsurface.</title>
        <authorList>
            <person name="Probst A.J."/>
            <person name="Ladd B."/>
            <person name="Jarett J.K."/>
            <person name="Geller-Mcgrath D.E."/>
            <person name="Sieber C.M.K."/>
            <person name="Emerson J.B."/>
            <person name="Anantharaman K."/>
            <person name="Thomas B.C."/>
            <person name="Malmstrom R."/>
            <person name="Stieglmeier M."/>
            <person name="Klingl A."/>
            <person name="Woyke T."/>
            <person name="Ryan C.M."/>
            <person name="Banfield J.F."/>
        </authorList>
    </citation>
    <scope>NUCLEOTIDE SEQUENCE [LARGE SCALE GENOMIC DNA]</scope>
</reference>